<evidence type="ECO:0000256" key="3">
    <source>
        <dbReference type="SAM" id="SignalP"/>
    </source>
</evidence>
<evidence type="ECO:0000259" key="4">
    <source>
        <dbReference type="Pfam" id="PF16010"/>
    </source>
</evidence>
<dbReference type="InterPro" id="IPR015920">
    <property type="entry name" value="Cellobiose_DH-like_cyt"/>
</dbReference>
<dbReference type="Gene3D" id="2.60.40.1210">
    <property type="entry name" value="Cellobiose dehydrogenase, cytochrome domain"/>
    <property type="match status" value="1"/>
</dbReference>
<evidence type="ECO:0000256" key="1">
    <source>
        <dbReference type="SAM" id="MobiDB-lite"/>
    </source>
</evidence>
<feature type="compositionally biased region" description="Basic residues" evidence="1">
    <location>
        <begin position="618"/>
        <end position="627"/>
    </location>
</feature>
<dbReference type="EMBL" id="SOZI01000036">
    <property type="protein sequence ID" value="TNY21849.1"/>
    <property type="molecule type" value="Genomic_DNA"/>
</dbReference>
<feature type="compositionally biased region" description="Basic residues" evidence="1">
    <location>
        <begin position="582"/>
        <end position="596"/>
    </location>
</feature>
<reference evidence="5 6" key="1">
    <citation type="submission" date="2019-03" db="EMBL/GenBank/DDBJ databases">
        <title>Rhodosporidium diobovatum UCD-FST 08-225 genome sequencing, assembly, and annotation.</title>
        <authorList>
            <person name="Fakankun I.U."/>
            <person name="Fristensky B."/>
            <person name="Levin D.B."/>
        </authorList>
    </citation>
    <scope>NUCLEOTIDE SEQUENCE [LARGE SCALE GENOMIC DNA]</scope>
    <source>
        <strain evidence="5 6">UCD-FST 08-225</strain>
    </source>
</reference>
<feature type="chain" id="PRO_5022895979" description="Cellobiose dehydrogenase-like cytochrome domain-containing protein" evidence="3">
    <location>
        <begin position="30"/>
        <end position="627"/>
    </location>
</feature>
<comment type="caution">
    <text evidence="5">The sequence shown here is derived from an EMBL/GenBank/DDBJ whole genome shotgun (WGS) entry which is preliminary data.</text>
</comment>
<organism evidence="5 6">
    <name type="scientific">Rhodotorula diobovata</name>
    <dbReference type="NCBI Taxonomy" id="5288"/>
    <lineage>
        <taxon>Eukaryota</taxon>
        <taxon>Fungi</taxon>
        <taxon>Dikarya</taxon>
        <taxon>Basidiomycota</taxon>
        <taxon>Pucciniomycotina</taxon>
        <taxon>Microbotryomycetes</taxon>
        <taxon>Sporidiobolales</taxon>
        <taxon>Sporidiobolaceae</taxon>
        <taxon>Rhodotorula</taxon>
    </lineage>
</organism>
<dbReference type="OrthoDB" id="2528882at2759"/>
<dbReference type="CDD" id="cd08760">
    <property type="entry name" value="Cyt_b561_FRRS1_like"/>
    <property type="match status" value="1"/>
</dbReference>
<evidence type="ECO:0000256" key="2">
    <source>
        <dbReference type="SAM" id="Phobius"/>
    </source>
</evidence>
<feature type="compositionally biased region" description="Polar residues" evidence="1">
    <location>
        <begin position="262"/>
        <end position="272"/>
    </location>
</feature>
<feature type="transmembrane region" description="Helical" evidence="2">
    <location>
        <begin position="321"/>
        <end position="343"/>
    </location>
</feature>
<sequence>MSPSRGLVCSRALVQALLALPLLLPTASAVSNDDLISYLGGSATGQSLSTVAYTLTALANDSHVVVSLALDKQRSEVGWIGWGRGTAMTDADILILWPNGASSSPAWTLSHRTASSTVMPTLVGQPAADDASADASGQVRVVAGLSTAGEDERPCVVTFVRRLGLEDASGYGGKEAGLEREANQPMIYAYGDTNPGDPAQDTDLKQHALDAMGGTYLDLSAEFSADSAPIEPPLSPIDVESSSGATKSAGSSGSTSAPSRTEGTAATSTTSPPEGASETSGAASSGATDSGGTAGPSASSSTISSASTSSSSSSPSHKTLITAHGICAGAAWAFFAPLGALYARLGRGPLGRVLFPLHFKQQGFVTTPLTLVAVGLALWAVKVKGGGGLSYPHKTVGFCLVALLIAQDLLGLWAHLSRAAAMRSEPGGGGPATPPPRGVQGYLHIALGVSLVCTGFYQVHLGLERYGVSDKVLLYAVYGSAGLFALVYGGSALLALFKRSRASPGPAERPLRRRRRRSESSKRCKRRRRKHGRAAAAHDRSRAPLDSHGDTSASMSSEAESDEWTASGGDSSSSAGDSWGRSRGRGRARGRRRRRRSSSDTSSSDEDLSSWSSEGRSSRSKTRRRRK</sequence>
<dbReference type="Proteomes" id="UP000311382">
    <property type="component" value="Unassembled WGS sequence"/>
</dbReference>
<feature type="transmembrane region" description="Helical" evidence="2">
    <location>
        <begin position="364"/>
        <end position="383"/>
    </location>
</feature>
<dbReference type="PANTHER" id="PTHR47797">
    <property type="entry name" value="DEHYDROGENASE, PUTATIVE (AFU_ORTHOLOGUE AFUA_8G05805)-RELATED"/>
    <property type="match status" value="1"/>
</dbReference>
<keyword evidence="2" id="KW-1133">Transmembrane helix</keyword>
<keyword evidence="2" id="KW-0812">Transmembrane</keyword>
<feature type="domain" description="Cellobiose dehydrogenase-like cytochrome" evidence="4">
    <location>
        <begin position="69"/>
        <end position="221"/>
    </location>
</feature>
<proteinExistence type="predicted"/>
<feature type="region of interest" description="Disordered" evidence="1">
    <location>
        <begin position="502"/>
        <end position="627"/>
    </location>
</feature>
<dbReference type="SUPFAM" id="SSF49344">
    <property type="entry name" value="CBD9-like"/>
    <property type="match status" value="1"/>
</dbReference>
<feature type="compositionally biased region" description="Low complexity" evidence="1">
    <location>
        <begin position="567"/>
        <end position="581"/>
    </location>
</feature>
<protein>
    <recommendedName>
        <fullName evidence="4">Cellobiose dehydrogenase-like cytochrome domain-containing protein</fullName>
    </recommendedName>
</protein>
<feature type="compositionally biased region" description="Low complexity" evidence="1">
    <location>
        <begin position="275"/>
        <end position="314"/>
    </location>
</feature>
<feature type="transmembrane region" description="Helical" evidence="2">
    <location>
        <begin position="441"/>
        <end position="460"/>
    </location>
</feature>
<feature type="signal peptide" evidence="3">
    <location>
        <begin position="1"/>
        <end position="29"/>
    </location>
</feature>
<feature type="compositionally biased region" description="Low complexity" evidence="1">
    <location>
        <begin position="241"/>
        <end position="261"/>
    </location>
</feature>
<name>A0A5C5G069_9BASI</name>
<feature type="region of interest" description="Disordered" evidence="1">
    <location>
        <begin position="227"/>
        <end position="314"/>
    </location>
</feature>
<feature type="transmembrane region" description="Helical" evidence="2">
    <location>
        <begin position="472"/>
        <end position="497"/>
    </location>
</feature>
<dbReference type="Gene3D" id="1.20.120.1770">
    <property type="match status" value="1"/>
</dbReference>
<dbReference type="AlphaFoldDB" id="A0A5C5G069"/>
<dbReference type="Pfam" id="PF16010">
    <property type="entry name" value="CDH-cyt"/>
    <property type="match status" value="1"/>
</dbReference>
<dbReference type="STRING" id="5288.A0A5C5G069"/>
<feature type="transmembrane region" description="Helical" evidence="2">
    <location>
        <begin position="395"/>
        <end position="414"/>
    </location>
</feature>
<keyword evidence="6" id="KW-1185">Reference proteome</keyword>
<dbReference type="PANTHER" id="PTHR47797:SF3">
    <property type="entry name" value="CYTOCHROME B561 DOMAIN-CONTAINING PROTEIN"/>
    <property type="match status" value="1"/>
</dbReference>
<keyword evidence="2" id="KW-0472">Membrane</keyword>
<feature type="compositionally biased region" description="Basic and acidic residues" evidence="1">
    <location>
        <begin position="536"/>
        <end position="549"/>
    </location>
</feature>
<accession>A0A5C5G069</accession>
<feature type="compositionally biased region" description="Basic residues" evidence="1">
    <location>
        <begin position="511"/>
        <end position="533"/>
    </location>
</feature>
<gene>
    <name evidence="5" type="ORF">DMC30DRAFT_181773</name>
</gene>
<evidence type="ECO:0000313" key="6">
    <source>
        <dbReference type="Proteomes" id="UP000311382"/>
    </source>
</evidence>
<evidence type="ECO:0000313" key="5">
    <source>
        <dbReference type="EMBL" id="TNY21849.1"/>
    </source>
</evidence>
<keyword evidence="3" id="KW-0732">Signal</keyword>